<evidence type="ECO:0000313" key="2">
    <source>
        <dbReference type="EMBL" id="GMI48107.1"/>
    </source>
</evidence>
<feature type="region of interest" description="Disordered" evidence="1">
    <location>
        <begin position="132"/>
        <end position="170"/>
    </location>
</feature>
<dbReference type="SUPFAM" id="SSF48371">
    <property type="entry name" value="ARM repeat"/>
    <property type="match status" value="1"/>
</dbReference>
<keyword evidence="3" id="KW-1185">Reference proteome</keyword>
<gene>
    <name evidence="2" type="ORF">TrCOL_g900</name>
</gene>
<evidence type="ECO:0000256" key="1">
    <source>
        <dbReference type="SAM" id="MobiDB-lite"/>
    </source>
</evidence>
<dbReference type="PROSITE" id="PS50096">
    <property type="entry name" value="IQ"/>
    <property type="match status" value="1"/>
</dbReference>
<reference evidence="3" key="1">
    <citation type="journal article" date="2023" name="Commun. Biol.">
        <title>Genome analysis of Parmales, the sister group of diatoms, reveals the evolutionary specialization of diatoms from phago-mixotrophs to photoautotrophs.</title>
        <authorList>
            <person name="Ban H."/>
            <person name="Sato S."/>
            <person name="Yoshikawa S."/>
            <person name="Yamada K."/>
            <person name="Nakamura Y."/>
            <person name="Ichinomiya M."/>
            <person name="Sato N."/>
            <person name="Blanc-Mathieu R."/>
            <person name="Endo H."/>
            <person name="Kuwata A."/>
            <person name="Ogata H."/>
        </authorList>
    </citation>
    <scope>NUCLEOTIDE SEQUENCE [LARGE SCALE GENOMIC DNA]</scope>
</reference>
<dbReference type="Gene3D" id="1.25.10.10">
    <property type="entry name" value="Leucine-rich Repeat Variant"/>
    <property type="match status" value="1"/>
</dbReference>
<accession>A0A9W7GQC7</accession>
<dbReference type="InterPro" id="IPR011989">
    <property type="entry name" value="ARM-like"/>
</dbReference>
<feature type="compositionally biased region" description="Basic and acidic residues" evidence="1">
    <location>
        <begin position="140"/>
        <end position="162"/>
    </location>
</feature>
<comment type="caution">
    <text evidence="2">The sequence shown here is derived from an EMBL/GenBank/DDBJ whole genome shotgun (WGS) entry which is preliminary data.</text>
</comment>
<dbReference type="AlphaFoldDB" id="A0A9W7GQC7"/>
<evidence type="ECO:0000313" key="3">
    <source>
        <dbReference type="Proteomes" id="UP001165065"/>
    </source>
</evidence>
<protein>
    <submittedName>
        <fullName evidence="2">Uncharacterized protein</fullName>
    </submittedName>
</protein>
<dbReference type="EMBL" id="BRYA01000375">
    <property type="protein sequence ID" value="GMI48107.1"/>
    <property type="molecule type" value="Genomic_DNA"/>
</dbReference>
<dbReference type="Proteomes" id="UP001165065">
    <property type="component" value="Unassembled WGS sequence"/>
</dbReference>
<organism evidence="2 3">
    <name type="scientific">Triparma columacea</name>
    <dbReference type="NCBI Taxonomy" id="722753"/>
    <lineage>
        <taxon>Eukaryota</taxon>
        <taxon>Sar</taxon>
        <taxon>Stramenopiles</taxon>
        <taxon>Ochrophyta</taxon>
        <taxon>Bolidophyceae</taxon>
        <taxon>Parmales</taxon>
        <taxon>Triparmaceae</taxon>
        <taxon>Triparma</taxon>
    </lineage>
</organism>
<dbReference type="InterPro" id="IPR016024">
    <property type="entry name" value="ARM-type_fold"/>
</dbReference>
<sequence>MLDSCVSKIKRRGRKKEPGFVLRFLDHTDNLRKAIASDILSQTTKRVEKKMRRDAFRSSVLDGDYLPPHATVDIRHETKYHLHYMTSWIEERTNLTAKMEALPITQKAETEVLVKKQKADMSSARSALEVNISKRRKEKTAKEEDAINKTRERELESKKASFTEENPMPSSFSSEFFAGTSKLIKAKKDEINNSYLKIAEDEAKALDAKMNKAQAQEIALHEENQLEQRKTIHHTSNTLSAAQPSRLSNPTPRHPNIFNPPALYNSLIPPETMKYIAFFRWPDFFKTTIEMDEYNYLADRVLMYFDDDKAALMNFALASTTTLRVYKFYKAREFHSTSIQTLRRSQLARREMASRRLLDKSARLLERVARGMLGRAKFNATKHELQVNEALKLKLGADASVVKAFMSSTTTLEATIAAAEALNVMNVTNGKNGTPLLFETNAAILVVNKMLANMKLESVTTKTKSGKSEWATLTKLIGNLAINDTSRRLVIEGGAGQSLLDMMRRGDSGVREEVAISMNKLSSDPAIKDYFVFKLHCLSLLNTMLKTSTETFNIVTTAPHQLIVVELLYKILSRNSTVKDEKGECLSTRYKHAIGRNGLLPQLMKLLQNTTKSYTTVQDPGHPSRHKLLEKGCKVLWKLTEVEENYRRTINPITSETLSLMLSSTWALANRLSLILAATTVKTKEGKVLLKKSQFDIPVLIAQHMQNHDADVRAAAIVAVEAFSTKPKVRDLKDLRWKLKAGRKSFHSRLEEEDKVPENMGKEVADNILLLKAPEGLNLVHKGDRISNTDRYLKPLNLVPPPAREIRMESALNPTGMPWSVDVDVTKWKG</sequence>
<name>A0A9W7GQC7_9STRA</name>
<proteinExistence type="predicted"/>
<dbReference type="OrthoDB" id="195328at2759"/>